<evidence type="ECO:0000256" key="1">
    <source>
        <dbReference type="SAM" id="MobiDB-lite"/>
    </source>
</evidence>
<evidence type="ECO:0000313" key="2">
    <source>
        <dbReference type="EMBL" id="SPD17822.1"/>
    </source>
</evidence>
<dbReference type="AlphaFoldDB" id="A0A2N9HZG9"/>
<feature type="region of interest" description="Disordered" evidence="1">
    <location>
        <begin position="1"/>
        <end position="35"/>
    </location>
</feature>
<feature type="compositionally biased region" description="Basic and acidic residues" evidence="1">
    <location>
        <begin position="1"/>
        <end position="16"/>
    </location>
</feature>
<proteinExistence type="predicted"/>
<dbReference type="EMBL" id="OIVN01004513">
    <property type="protein sequence ID" value="SPD17822.1"/>
    <property type="molecule type" value="Genomic_DNA"/>
</dbReference>
<sequence>MSTDRVSEVKQRRENTMHGSRAQGSSNPLATVDDIQRRLLRPPSLQSSLPISSPYSLSLLDFSISLNSIFGCLIQLFGVPSSKPSQFKQEEEEMRETVKKKKKKKLEDFLDPVLLSAISSKIGRVKKVPEKKPKKVIKDFEWPVDELKAFVVDSRSDQVVDLNNDFDFIQDRGNGAHEDQSCTPFRRFEQTALRRFKELDQP</sequence>
<gene>
    <name evidence="2" type="ORF">FSB_LOCUS45704</name>
</gene>
<name>A0A2N9HZG9_FAGSY</name>
<organism evidence="2">
    <name type="scientific">Fagus sylvatica</name>
    <name type="common">Beechnut</name>
    <dbReference type="NCBI Taxonomy" id="28930"/>
    <lineage>
        <taxon>Eukaryota</taxon>
        <taxon>Viridiplantae</taxon>
        <taxon>Streptophyta</taxon>
        <taxon>Embryophyta</taxon>
        <taxon>Tracheophyta</taxon>
        <taxon>Spermatophyta</taxon>
        <taxon>Magnoliopsida</taxon>
        <taxon>eudicotyledons</taxon>
        <taxon>Gunneridae</taxon>
        <taxon>Pentapetalae</taxon>
        <taxon>rosids</taxon>
        <taxon>fabids</taxon>
        <taxon>Fagales</taxon>
        <taxon>Fagaceae</taxon>
        <taxon>Fagus</taxon>
    </lineage>
</organism>
<protein>
    <submittedName>
        <fullName evidence="2">Uncharacterized protein</fullName>
    </submittedName>
</protein>
<reference evidence="2" key="1">
    <citation type="submission" date="2018-02" db="EMBL/GenBank/DDBJ databases">
        <authorList>
            <person name="Cohen D.B."/>
            <person name="Kent A.D."/>
        </authorList>
    </citation>
    <scope>NUCLEOTIDE SEQUENCE</scope>
</reference>
<accession>A0A2N9HZG9</accession>